<dbReference type="PANTHER" id="PTHR36057">
    <property type="match status" value="1"/>
</dbReference>
<keyword evidence="1" id="KW-0732">Signal</keyword>
<dbReference type="RefSeq" id="WP_187078994.1">
    <property type="nucleotide sequence ID" value="NZ_JACORT010000016.1"/>
</dbReference>
<reference evidence="2" key="1">
    <citation type="submission" date="2020-08" db="EMBL/GenBank/DDBJ databases">
        <title>Ramlibacter sp. USB13 16S ribosomal RNA gene genome sequencing and assembly.</title>
        <authorList>
            <person name="Kang M."/>
        </authorList>
    </citation>
    <scope>NUCLEOTIDE SEQUENCE</scope>
    <source>
        <strain evidence="2">USB13</strain>
    </source>
</reference>
<dbReference type="Pfam" id="PF06764">
    <property type="entry name" value="DUF1223"/>
    <property type="match status" value="1"/>
</dbReference>
<evidence type="ECO:0000313" key="3">
    <source>
        <dbReference type="Proteomes" id="UP000608513"/>
    </source>
</evidence>
<keyword evidence="3" id="KW-1185">Reference proteome</keyword>
<evidence type="ECO:0000256" key="1">
    <source>
        <dbReference type="SAM" id="SignalP"/>
    </source>
</evidence>
<dbReference type="SUPFAM" id="SSF52833">
    <property type="entry name" value="Thioredoxin-like"/>
    <property type="match status" value="1"/>
</dbReference>
<dbReference type="InterPro" id="IPR010634">
    <property type="entry name" value="DUF1223"/>
</dbReference>
<proteinExistence type="predicted"/>
<gene>
    <name evidence="2" type="ORF">H8N03_25140</name>
</gene>
<feature type="chain" id="PRO_5037265211" evidence="1">
    <location>
        <begin position="19"/>
        <end position="238"/>
    </location>
</feature>
<accession>A0A923MYX1</accession>
<protein>
    <submittedName>
        <fullName evidence="2">DUF1223 domain-containing protein</fullName>
    </submittedName>
</protein>
<dbReference type="AlphaFoldDB" id="A0A923MYX1"/>
<dbReference type="PROSITE" id="PS51257">
    <property type="entry name" value="PROKAR_LIPOPROTEIN"/>
    <property type="match status" value="1"/>
</dbReference>
<name>A0A923MYX1_9BURK</name>
<organism evidence="2 3">
    <name type="scientific">Ramlibacter cellulosilyticus</name>
    <dbReference type="NCBI Taxonomy" id="2764187"/>
    <lineage>
        <taxon>Bacteria</taxon>
        <taxon>Pseudomonadati</taxon>
        <taxon>Pseudomonadota</taxon>
        <taxon>Betaproteobacteria</taxon>
        <taxon>Burkholderiales</taxon>
        <taxon>Comamonadaceae</taxon>
        <taxon>Ramlibacter</taxon>
    </lineage>
</organism>
<dbReference type="InterPro" id="IPR036249">
    <property type="entry name" value="Thioredoxin-like_sf"/>
</dbReference>
<feature type="signal peptide" evidence="1">
    <location>
        <begin position="1"/>
        <end position="18"/>
    </location>
</feature>
<sequence length="238" mass="25846">MRAHFLLVAACLVPAAHASSSCRAQSPALRTPVVELYTSEGCSSCPPADRWLSALKQEAAAGRVVVQGFHVSYWDRLGWVDRFAAPAHNARQREIAARTRSPNVYTPQLVRDGRDARDYAAPRAGNEPAGAVIRLERAQVQALADVTPRVPGARWAAYWTVTEHGHASKVRAGENAGEFLQHDFVVRQFVPAGTHAGTQRLEFRPMAAEEGHPQQVNLVVFDPATGIPLQALSLQCSG</sequence>
<comment type="caution">
    <text evidence="2">The sequence shown here is derived from an EMBL/GenBank/DDBJ whole genome shotgun (WGS) entry which is preliminary data.</text>
</comment>
<dbReference type="PANTHER" id="PTHR36057:SF1">
    <property type="entry name" value="LIPOPROTEIN LIPID ATTACHMENT SITE-LIKE PROTEIN, PUTATIVE (DUF1223)-RELATED"/>
    <property type="match status" value="1"/>
</dbReference>
<dbReference type="EMBL" id="JACORT010000016">
    <property type="protein sequence ID" value="MBC5786247.1"/>
    <property type="molecule type" value="Genomic_DNA"/>
</dbReference>
<evidence type="ECO:0000313" key="2">
    <source>
        <dbReference type="EMBL" id="MBC5786247.1"/>
    </source>
</evidence>
<dbReference type="Proteomes" id="UP000608513">
    <property type="component" value="Unassembled WGS sequence"/>
</dbReference>